<dbReference type="PROSITE" id="PS51642">
    <property type="entry name" value="HEMOPEXIN_2"/>
    <property type="match status" value="4"/>
</dbReference>
<keyword evidence="2" id="KW-0964">Secreted</keyword>
<dbReference type="Gene3D" id="4.10.410.20">
    <property type="match status" value="1"/>
</dbReference>
<dbReference type="EMBL" id="JAFHDT010000019">
    <property type="protein sequence ID" value="KAI7795883.1"/>
    <property type="molecule type" value="Genomic_DNA"/>
</dbReference>
<feature type="compositionally biased region" description="Low complexity" evidence="8">
    <location>
        <begin position="87"/>
        <end position="103"/>
    </location>
</feature>
<dbReference type="Gene3D" id="2.110.10.10">
    <property type="entry name" value="Hemopexin-like domain"/>
    <property type="match status" value="2"/>
</dbReference>
<keyword evidence="5" id="KW-1015">Disulfide bond</keyword>
<feature type="compositionally biased region" description="Basic residues" evidence="8">
    <location>
        <begin position="326"/>
        <end position="335"/>
    </location>
</feature>
<dbReference type="GO" id="GO:0030247">
    <property type="term" value="F:polysaccharide binding"/>
    <property type="evidence" value="ECO:0007669"/>
    <property type="project" value="InterPro"/>
</dbReference>
<feature type="repeat" description="Hemopexin" evidence="7">
    <location>
        <begin position="111"/>
        <end position="155"/>
    </location>
</feature>
<dbReference type="CDD" id="cd00094">
    <property type="entry name" value="HX"/>
    <property type="match status" value="1"/>
</dbReference>
<feature type="signal peptide" evidence="9">
    <location>
        <begin position="1"/>
        <end position="16"/>
    </location>
</feature>
<dbReference type="InterPro" id="IPR036024">
    <property type="entry name" value="Somatomedin_B-like_dom_sf"/>
</dbReference>
<dbReference type="GO" id="GO:0005044">
    <property type="term" value="F:scavenger receptor activity"/>
    <property type="evidence" value="ECO:0007669"/>
    <property type="project" value="InterPro"/>
</dbReference>
<dbReference type="InterPro" id="IPR018487">
    <property type="entry name" value="Hemopexin-like_repeat"/>
</dbReference>
<dbReference type="InterPro" id="IPR020436">
    <property type="entry name" value="SMB_chordata"/>
</dbReference>
<dbReference type="PROSITE" id="PS00524">
    <property type="entry name" value="SMB_1"/>
    <property type="match status" value="1"/>
</dbReference>
<evidence type="ECO:0000313" key="11">
    <source>
        <dbReference type="EMBL" id="KAI7795883.1"/>
    </source>
</evidence>
<keyword evidence="4" id="KW-0677">Repeat</keyword>
<evidence type="ECO:0000256" key="1">
    <source>
        <dbReference type="ARBA" id="ARBA00004613"/>
    </source>
</evidence>
<dbReference type="GO" id="GO:0005615">
    <property type="term" value="C:extracellular space"/>
    <property type="evidence" value="ECO:0007669"/>
    <property type="project" value="TreeGrafter"/>
</dbReference>
<dbReference type="InterPro" id="IPR000585">
    <property type="entry name" value="Hemopexin-like_dom"/>
</dbReference>
<evidence type="ECO:0000256" key="9">
    <source>
        <dbReference type="SAM" id="SignalP"/>
    </source>
</evidence>
<dbReference type="Pfam" id="PF00045">
    <property type="entry name" value="Hemopexin"/>
    <property type="match status" value="3"/>
</dbReference>
<dbReference type="SMART" id="SM00201">
    <property type="entry name" value="SO"/>
    <property type="match status" value="1"/>
</dbReference>
<sequence length="447" mass="51114">MRFVILLSLVLATAFAAEETCVGRCQRFDPSKKCQCDTMCKYYGSCCQDFDSACRKKTRGDTFEDPDDYLTSPVTLTTESTSTSNRTVLPLTTTEPTPTTPADPDAHTCSGRTFDAFMQLKNGSTFAFRGDYFFELDDKSVMPGYPKLIKDMWGIPGPIDAAFTRINCHGKTYIFKGNKYWRFDSDVMDEDYPRDISVGFENIPDDIDAAFAIPAPGHHGKETVYFFKGDQYYQYEFKHQPSHEECAQITKSSPSVAFTRYTNLYCVDSLFSMLFQGLHGHHKGPRFISKDWVGIKPPVDAAMVGRLYLSPGPSSSPSTGHGRDRTSRRKKGRGRGSRVSRSLFWEDFGLDYEERYFGAESRGKNKKKGRGKRPSFFDMSYDSEDYLDLEVVQEKATPVQNVYFFKKDKYYRVDLQTKRFDSVNPPYPRSIAKYWLGCKEKDLSEKR</sequence>
<dbReference type="PRINTS" id="PR00022">
    <property type="entry name" value="SOMATOMEDINB"/>
</dbReference>
<dbReference type="InterPro" id="IPR036375">
    <property type="entry name" value="Hemopexin-like_dom_sf"/>
</dbReference>
<dbReference type="PROSITE" id="PS50958">
    <property type="entry name" value="SMB_2"/>
    <property type="match status" value="1"/>
</dbReference>
<keyword evidence="6" id="KW-0325">Glycoprotein</keyword>
<feature type="region of interest" description="Disordered" evidence="8">
    <location>
        <begin position="310"/>
        <end position="335"/>
    </location>
</feature>
<dbReference type="InterPro" id="IPR001212">
    <property type="entry name" value="Somatomedin_B_dom"/>
</dbReference>
<dbReference type="GO" id="GO:0005178">
    <property type="term" value="F:integrin binding"/>
    <property type="evidence" value="ECO:0007669"/>
    <property type="project" value="TreeGrafter"/>
</dbReference>
<feature type="region of interest" description="Disordered" evidence="8">
    <location>
        <begin position="78"/>
        <end position="105"/>
    </location>
</feature>
<evidence type="ECO:0000256" key="3">
    <source>
        <dbReference type="ARBA" id="ARBA00022729"/>
    </source>
</evidence>
<evidence type="ECO:0000256" key="2">
    <source>
        <dbReference type="ARBA" id="ARBA00022525"/>
    </source>
</evidence>
<evidence type="ECO:0000256" key="8">
    <source>
        <dbReference type="SAM" id="MobiDB-lite"/>
    </source>
</evidence>
<feature type="repeat" description="Hemopexin" evidence="7">
    <location>
        <begin position="156"/>
        <end position="203"/>
    </location>
</feature>
<comment type="subcellular location">
    <subcellularLocation>
        <location evidence="1">Secreted</location>
    </subcellularLocation>
</comment>
<evidence type="ECO:0000256" key="5">
    <source>
        <dbReference type="ARBA" id="ARBA00023157"/>
    </source>
</evidence>
<dbReference type="PANTHER" id="PTHR22917:SF3">
    <property type="entry name" value="VITRONECTIN"/>
    <property type="match status" value="1"/>
</dbReference>
<feature type="repeat" description="Hemopexin" evidence="7">
    <location>
        <begin position="204"/>
        <end position="256"/>
    </location>
</feature>
<accession>A0A9W7TCB0</accession>
<organism evidence="11 12">
    <name type="scientific">Triplophysa rosa</name>
    <name type="common">Cave loach</name>
    <dbReference type="NCBI Taxonomy" id="992332"/>
    <lineage>
        <taxon>Eukaryota</taxon>
        <taxon>Metazoa</taxon>
        <taxon>Chordata</taxon>
        <taxon>Craniata</taxon>
        <taxon>Vertebrata</taxon>
        <taxon>Euteleostomi</taxon>
        <taxon>Actinopterygii</taxon>
        <taxon>Neopterygii</taxon>
        <taxon>Teleostei</taxon>
        <taxon>Ostariophysi</taxon>
        <taxon>Cypriniformes</taxon>
        <taxon>Nemacheilidae</taxon>
        <taxon>Triplophysa</taxon>
    </lineage>
</organism>
<evidence type="ECO:0000256" key="4">
    <source>
        <dbReference type="ARBA" id="ARBA00022737"/>
    </source>
</evidence>
<dbReference type="InterPro" id="IPR051298">
    <property type="entry name" value="Heme_transport/Cell_adhesion"/>
</dbReference>
<keyword evidence="12" id="KW-1185">Reference proteome</keyword>
<dbReference type="Proteomes" id="UP001059041">
    <property type="component" value="Linkage Group LG19"/>
</dbReference>
<proteinExistence type="predicted"/>
<dbReference type="GO" id="GO:0007160">
    <property type="term" value="P:cell-matrix adhesion"/>
    <property type="evidence" value="ECO:0007669"/>
    <property type="project" value="TreeGrafter"/>
</dbReference>
<keyword evidence="3 9" id="KW-0732">Signal</keyword>
<evidence type="ECO:0000313" key="12">
    <source>
        <dbReference type="Proteomes" id="UP001059041"/>
    </source>
</evidence>
<dbReference type="GO" id="GO:0006955">
    <property type="term" value="P:immune response"/>
    <property type="evidence" value="ECO:0007669"/>
    <property type="project" value="InterPro"/>
</dbReference>
<feature type="domain" description="SMB" evidence="10">
    <location>
        <begin position="17"/>
        <end position="58"/>
    </location>
</feature>
<evidence type="ECO:0000256" key="7">
    <source>
        <dbReference type="PROSITE-ProRule" id="PRU01011"/>
    </source>
</evidence>
<name>A0A9W7TCB0_TRIRA</name>
<evidence type="ECO:0000259" key="10">
    <source>
        <dbReference type="PROSITE" id="PS50958"/>
    </source>
</evidence>
<feature type="chain" id="PRO_5041000685" evidence="9">
    <location>
        <begin position="17"/>
        <end position="447"/>
    </location>
</feature>
<dbReference type="GO" id="GO:0050840">
    <property type="term" value="F:extracellular matrix binding"/>
    <property type="evidence" value="ECO:0007669"/>
    <property type="project" value="TreeGrafter"/>
</dbReference>
<feature type="repeat" description="Hemopexin" evidence="7">
    <location>
        <begin position="384"/>
        <end position="438"/>
    </location>
</feature>
<dbReference type="SUPFAM" id="SSF50923">
    <property type="entry name" value="Hemopexin-like domain"/>
    <property type="match status" value="2"/>
</dbReference>
<evidence type="ECO:0000256" key="6">
    <source>
        <dbReference type="ARBA" id="ARBA00023180"/>
    </source>
</evidence>
<dbReference type="SUPFAM" id="SSF90188">
    <property type="entry name" value="Somatomedin B domain"/>
    <property type="match status" value="1"/>
</dbReference>
<comment type="caution">
    <text evidence="11">The sequence shown here is derived from an EMBL/GenBank/DDBJ whole genome shotgun (WGS) entry which is preliminary data.</text>
</comment>
<dbReference type="Pfam" id="PF01033">
    <property type="entry name" value="Somatomedin_B"/>
    <property type="match status" value="1"/>
</dbReference>
<dbReference type="PANTHER" id="PTHR22917">
    <property type="entry name" value="HEMOPEXIN DOMAIN-CONTAINING PROTEIN"/>
    <property type="match status" value="1"/>
</dbReference>
<dbReference type="GO" id="GO:0033627">
    <property type="term" value="P:cell adhesion mediated by integrin"/>
    <property type="evidence" value="ECO:0007669"/>
    <property type="project" value="TreeGrafter"/>
</dbReference>
<reference evidence="11" key="1">
    <citation type="submission" date="2021-02" db="EMBL/GenBank/DDBJ databases">
        <title>Comparative genomics reveals that relaxation of natural selection precedes convergent phenotypic evolution of cavefish.</title>
        <authorList>
            <person name="Peng Z."/>
        </authorList>
    </citation>
    <scope>NUCLEOTIDE SEQUENCE</scope>
    <source>
        <tissue evidence="11">Muscle</tissue>
    </source>
</reference>
<gene>
    <name evidence="11" type="ORF">IRJ41_009029</name>
</gene>
<dbReference type="AlphaFoldDB" id="A0A9W7TCB0"/>
<protein>
    <submittedName>
        <fullName evidence="11">Vtnb protein</fullName>
    </submittedName>
</protein>
<dbReference type="SMART" id="SM00120">
    <property type="entry name" value="HX"/>
    <property type="match status" value="4"/>
</dbReference>